<organism evidence="3 4">
    <name type="scientific">Chryseobacterium salivictor</name>
    <dbReference type="NCBI Taxonomy" id="2547600"/>
    <lineage>
        <taxon>Bacteria</taxon>
        <taxon>Pseudomonadati</taxon>
        <taxon>Bacteroidota</taxon>
        <taxon>Flavobacteriia</taxon>
        <taxon>Flavobacteriales</taxon>
        <taxon>Weeksellaceae</taxon>
        <taxon>Chryseobacterium group</taxon>
        <taxon>Chryseobacterium</taxon>
    </lineage>
</organism>
<evidence type="ECO:0000256" key="2">
    <source>
        <dbReference type="ARBA" id="ARBA00023002"/>
    </source>
</evidence>
<dbReference type="PRINTS" id="PR00081">
    <property type="entry name" value="GDHRDH"/>
</dbReference>
<evidence type="ECO:0000256" key="1">
    <source>
        <dbReference type="ARBA" id="ARBA00006484"/>
    </source>
</evidence>
<protein>
    <submittedName>
        <fullName evidence="3">Levodione reductase</fullName>
        <ecNumber evidence="3">1.1.1.-</ecNumber>
    </submittedName>
</protein>
<dbReference type="NCBIfam" id="NF005559">
    <property type="entry name" value="PRK07231.1"/>
    <property type="match status" value="1"/>
</dbReference>
<dbReference type="InterPro" id="IPR020904">
    <property type="entry name" value="Sc_DH/Rdtase_CS"/>
</dbReference>
<keyword evidence="4" id="KW-1185">Reference proteome</keyword>
<dbReference type="FunFam" id="3.40.50.720:FF:000084">
    <property type="entry name" value="Short-chain dehydrogenase reductase"/>
    <property type="match status" value="1"/>
</dbReference>
<evidence type="ECO:0000313" key="3">
    <source>
        <dbReference type="EMBL" id="QBO58612.1"/>
    </source>
</evidence>
<dbReference type="EC" id="1.1.1.-" evidence="3"/>
<dbReference type="PRINTS" id="PR00080">
    <property type="entry name" value="SDRFAMILY"/>
</dbReference>
<accession>A0A4P6ZGF1</accession>
<dbReference type="EMBL" id="CP037954">
    <property type="protein sequence ID" value="QBO58612.1"/>
    <property type="molecule type" value="Genomic_DNA"/>
</dbReference>
<dbReference type="KEGG" id="csal:NBC122_01797"/>
<name>A0A4P6ZGF1_9FLAO</name>
<dbReference type="InterPro" id="IPR002347">
    <property type="entry name" value="SDR_fam"/>
</dbReference>
<dbReference type="InterPro" id="IPR036291">
    <property type="entry name" value="NAD(P)-bd_dom_sf"/>
</dbReference>
<keyword evidence="2 3" id="KW-0560">Oxidoreductase</keyword>
<dbReference type="GO" id="GO:0016491">
    <property type="term" value="F:oxidoreductase activity"/>
    <property type="evidence" value="ECO:0007669"/>
    <property type="project" value="UniProtKB-KW"/>
</dbReference>
<proteinExistence type="inferred from homology"/>
<dbReference type="PROSITE" id="PS00061">
    <property type="entry name" value="ADH_SHORT"/>
    <property type="match status" value="1"/>
</dbReference>
<dbReference type="AlphaFoldDB" id="A0A4P6ZGF1"/>
<comment type="similarity">
    <text evidence="1">Belongs to the short-chain dehydrogenases/reductases (SDR) family.</text>
</comment>
<dbReference type="PANTHER" id="PTHR24321">
    <property type="entry name" value="DEHYDROGENASES, SHORT CHAIN"/>
    <property type="match status" value="1"/>
</dbReference>
<gene>
    <name evidence="3" type="primary">lvr</name>
    <name evidence="3" type="ORF">NBC122_01797</name>
</gene>
<dbReference type="SUPFAM" id="SSF51735">
    <property type="entry name" value="NAD(P)-binding Rossmann-fold domains"/>
    <property type="match status" value="1"/>
</dbReference>
<dbReference type="Gene3D" id="3.40.50.720">
    <property type="entry name" value="NAD(P)-binding Rossmann-like Domain"/>
    <property type="match status" value="1"/>
</dbReference>
<sequence>MKKLENKVAVITGGSGSIGKTTARLFLENGAKVLLVDLSEDALKNTVKELNSEQVKYCAADVSKADEVKKYVNEAAQLFGKIDVFFNNAGIEGTVKPITDYPEEVFDKVISVNIKGVWLGNKYVLPQMNDGGSIIMTSSVAGIRGFAGLSAYTASKHAVVGIMRCTAIEAAPRKIRVNSVHPSPVNNRMMRSIEETSSPGHGEEVKKQFEAAIPLGRYAEPIEIAQLVLFLASGDSQFITGTTQVIDGGMCAQ</sequence>
<dbReference type="OrthoDB" id="597477at2"/>
<dbReference type="Proteomes" id="UP000294419">
    <property type="component" value="Chromosome"/>
</dbReference>
<reference evidence="3 4" key="1">
    <citation type="submission" date="2019-03" db="EMBL/GenBank/DDBJ databases">
        <authorList>
            <person name="Kim H."/>
            <person name="Yu S.-M."/>
        </authorList>
    </citation>
    <scope>NUCLEOTIDE SEQUENCE [LARGE SCALE GENOMIC DNA]</scope>
    <source>
        <strain evidence="3 4">NBC122</strain>
    </source>
</reference>
<dbReference type="Pfam" id="PF13561">
    <property type="entry name" value="adh_short_C2"/>
    <property type="match status" value="1"/>
</dbReference>
<dbReference type="RefSeq" id="WP_133440028.1">
    <property type="nucleotide sequence ID" value="NZ_CP037954.1"/>
</dbReference>
<evidence type="ECO:0000313" key="4">
    <source>
        <dbReference type="Proteomes" id="UP000294419"/>
    </source>
</evidence>
<dbReference type="CDD" id="cd05233">
    <property type="entry name" value="SDR_c"/>
    <property type="match status" value="1"/>
</dbReference>
<dbReference type="PANTHER" id="PTHR24321:SF8">
    <property type="entry name" value="ESTRADIOL 17-BETA-DEHYDROGENASE 8-RELATED"/>
    <property type="match status" value="1"/>
</dbReference>